<dbReference type="InterPro" id="IPR025383">
    <property type="entry name" value="MrpA_C/MbhD"/>
</dbReference>
<dbReference type="AlphaFoldDB" id="A0A936YPQ2"/>
<feature type="transmembrane region" description="Helical" evidence="11">
    <location>
        <begin position="637"/>
        <end position="657"/>
    </location>
</feature>
<feature type="transmembrane region" description="Helical" evidence="11">
    <location>
        <begin position="580"/>
        <end position="600"/>
    </location>
</feature>
<name>A0A936YPQ2_9HYPH</name>
<feature type="transmembrane region" description="Helical" evidence="11">
    <location>
        <begin position="247"/>
        <end position="269"/>
    </location>
</feature>
<evidence type="ECO:0000256" key="3">
    <source>
        <dbReference type="ARBA" id="ARBA00022449"/>
    </source>
</evidence>
<evidence type="ECO:0000256" key="10">
    <source>
        <dbReference type="RuleBase" id="RU000320"/>
    </source>
</evidence>
<feature type="transmembrane region" description="Helical" evidence="11">
    <location>
        <begin position="819"/>
        <end position="842"/>
    </location>
</feature>
<dbReference type="InterPro" id="IPR046806">
    <property type="entry name" value="MrpA_C/MbhE"/>
</dbReference>
<feature type="transmembrane region" description="Helical" evidence="11">
    <location>
        <begin position="461"/>
        <end position="484"/>
    </location>
</feature>
<evidence type="ECO:0000313" key="18">
    <source>
        <dbReference type="Proteomes" id="UP000633219"/>
    </source>
</evidence>
<feature type="domain" description="NADH-Ubiquinone oxidoreductase (complex I) chain 5 N-terminal" evidence="13">
    <location>
        <begin position="70"/>
        <end position="115"/>
    </location>
</feature>
<evidence type="ECO:0000256" key="2">
    <source>
        <dbReference type="ARBA" id="ARBA00022448"/>
    </source>
</evidence>
<dbReference type="Pfam" id="PF00662">
    <property type="entry name" value="Proton_antipo_N"/>
    <property type="match status" value="1"/>
</dbReference>
<dbReference type="PANTHER" id="PTHR43373:SF1">
    <property type="entry name" value="NA(+)_H(+) ANTIPORTER SUBUNIT A"/>
    <property type="match status" value="1"/>
</dbReference>
<evidence type="ECO:0000256" key="8">
    <source>
        <dbReference type="ARBA" id="ARBA00023065"/>
    </source>
</evidence>
<dbReference type="EMBL" id="JAEQNC010000008">
    <property type="protein sequence ID" value="MBL0373398.1"/>
    <property type="molecule type" value="Genomic_DNA"/>
</dbReference>
<evidence type="ECO:0000259" key="13">
    <source>
        <dbReference type="Pfam" id="PF00662"/>
    </source>
</evidence>
<feature type="transmembrane region" description="Helical" evidence="11">
    <location>
        <begin position="612"/>
        <end position="632"/>
    </location>
</feature>
<evidence type="ECO:0000313" key="17">
    <source>
        <dbReference type="EMBL" id="MBL0373398.1"/>
    </source>
</evidence>
<evidence type="ECO:0000256" key="5">
    <source>
        <dbReference type="ARBA" id="ARBA00022692"/>
    </source>
</evidence>
<feature type="transmembrane region" description="Helical" evidence="11">
    <location>
        <begin position="763"/>
        <end position="781"/>
    </location>
</feature>
<feature type="transmembrane region" description="Helical" evidence="11">
    <location>
        <begin position="415"/>
        <end position="440"/>
    </location>
</feature>
<keyword evidence="2" id="KW-0813">Transport</keyword>
<dbReference type="GO" id="GO:1902600">
    <property type="term" value="P:proton transmembrane transport"/>
    <property type="evidence" value="ECO:0007669"/>
    <property type="project" value="UniProtKB-KW"/>
</dbReference>
<comment type="subcellular location">
    <subcellularLocation>
        <location evidence="1">Cell membrane</location>
        <topology evidence="1">Multi-pass membrane protein</topology>
    </subcellularLocation>
    <subcellularLocation>
        <location evidence="10">Membrane</location>
        <topology evidence="10">Multi-pass membrane protein</topology>
    </subcellularLocation>
</comment>
<evidence type="ECO:0000259" key="12">
    <source>
        <dbReference type="Pfam" id="PF00361"/>
    </source>
</evidence>
<dbReference type="GO" id="GO:0015297">
    <property type="term" value="F:antiporter activity"/>
    <property type="evidence" value="ECO:0007669"/>
    <property type="project" value="UniProtKB-KW"/>
</dbReference>
<feature type="domain" description="NADH:quinone oxidoreductase/Mrp antiporter transmembrane" evidence="12">
    <location>
        <begin position="131"/>
        <end position="409"/>
    </location>
</feature>
<keyword evidence="3" id="KW-0050">Antiport</keyword>
<dbReference type="NCBIfam" id="TIGR00940">
    <property type="entry name" value="2a6301s01"/>
    <property type="match status" value="1"/>
</dbReference>
<evidence type="ECO:0000256" key="11">
    <source>
        <dbReference type="SAM" id="Phobius"/>
    </source>
</evidence>
<feature type="transmembrane region" description="Helical" evidence="11">
    <location>
        <begin position="707"/>
        <end position="729"/>
    </location>
</feature>
<feature type="transmembrane region" description="Helical" evidence="11">
    <location>
        <begin position="113"/>
        <end position="130"/>
    </location>
</feature>
<feature type="transmembrane region" description="Helical" evidence="11">
    <location>
        <begin position="890"/>
        <end position="909"/>
    </location>
</feature>
<dbReference type="NCBIfam" id="NF009288">
    <property type="entry name" value="PRK12648.1"/>
    <property type="match status" value="1"/>
</dbReference>
<keyword evidence="6" id="KW-0375">Hydrogen ion transport</keyword>
<feature type="transmembrane region" description="Helical" evidence="11">
    <location>
        <begin position="372"/>
        <end position="395"/>
    </location>
</feature>
<dbReference type="PANTHER" id="PTHR43373">
    <property type="entry name" value="NA(+)/H(+) ANTIPORTER SUBUNIT"/>
    <property type="match status" value="1"/>
</dbReference>
<feature type="transmembrane region" description="Helical" evidence="11">
    <location>
        <begin position="504"/>
        <end position="529"/>
    </location>
</feature>
<reference evidence="17" key="1">
    <citation type="submission" date="2021-01" db="EMBL/GenBank/DDBJ databases">
        <title>Rhizobium sp. strain KVB221 16S ribosomal RNA gene Genome sequencing and assembly.</title>
        <authorList>
            <person name="Kang M."/>
        </authorList>
    </citation>
    <scope>NUCLEOTIDE SEQUENCE</scope>
    <source>
        <strain evidence="17">KVB221</strain>
    </source>
</reference>
<dbReference type="GO" id="GO:0005886">
    <property type="term" value="C:plasma membrane"/>
    <property type="evidence" value="ECO:0007669"/>
    <property type="project" value="UniProtKB-SubCell"/>
</dbReference>
<feature type="transmembrane region" description="Helical" evidence="11">
    <location>
        <begin position="210"/>
        <end position="235"/>
    </location>
</feature>
<dbReference type="Pfam" id="PF13244">
    <property type="entry name" value="MbhD"/>
    <property type="match status" value="1"/>
</dbReference>
<accession>A0A936YPQ2</accession>
<dbReference type="Proteomes" id="UP000633219">
    <property type="component" value="Unassembled WGS sequence"/>
</dbReference>
<proteinExistence type="predicted"/>
<feature type="transmembrane region" description="Helical" evidence="11">
    <location>
        <begin position="275"/>
        <end position="296"/>
    </location>
</feature>
<protein>
    <submittedName>
        <fullName evidence="17">Monovalent cation/H+ antiporter subunit A</fullName>
    </submittedName>
</protein>
<keyword evidence="5 10" id="KW-0812">Transmembrane</keyword>
<evidence type="ECO:0000256" key="6">
    <source>
        <dbReference type="ARBA" id="ARBA00022781"/>
    </source>
</evidence>
<gene>
    <name evidence="17" type="ORF">JJB09_15275</name>
</gene>
<feature type="domain" description="MrpA C-terminal/MbhD" evidence="15">
    <location>
        <begin position="623"/>
        <end position="686"/>
    </location>
</feature>
<dbReference type="Pfam" id="PF20501">
    <property type="entry name" value="MbhE"/>
    <property type="match status" value="1"/>
</dbReference>
<dbReference type="Pfam" id="PF04039">
    <property type="entry name" value="MnhB"/>
    <property type="match status" value="1"/>
</dbReference>
<sequence>MTSGPYLLLLLVLPFIGSLVGVLLLQTRSRALPAWVAGVTTFASFAIIASLYPAIESGEIIRFESEWLPQLGLNFTLRMDGFAWLFASLITGIGLLVVIYARYYMSPDDPIPRFFSFLLAFMGAMLGIVVSGNVILLSIFWELTSIFSFLLISYWNHNSAARDGARMALTITGIGGFCLLIGLLLLGNIVGSYDLDTILASGDTIRSDKLYLPALIFILLGALAKSAQFPFHFWLPNAMSAPTPVSAFLHSATMVKAGVFLLARFYPALSGTYEWFLILGLAGIATLVLGAYFAMFQQDLKGLLAYSTISHLGLITTLLSLGSPLATVAAIFHMMNHATFKASLFMAAGIIDHEAGTRDLRKLGGLFRFLPVTATLAMVASAAMAGVPLLNGFLSKEMFFAEAVETHADSILDRALPYLAVLAGAFGVVYSLRLIHTVFFGRVNDSLPNPHPHEPPRWMRFPVEFLVVICLVVGVLPGLTIGPFLATAVKSVLGDQTPQYSLAIWHGFTIPLLMSTIAFVGGAVLYYFISGYLSRCDDGPPFFRHLGGQRIFERILVEVSWRWARSLEKWIGTRSLQPQLRLVVAAGFLAALVPLYFSGFDPAISLPKEYDPAFVALWLVGICLACATAYLAKYHRLAALVMLGGVGFVVCITFVWLSAPDLAITQLLVEVVTTVLILLGLRWLPKRTEKLGDEVDLRSRYRRFRDLLLAIGCGAGMTYMAYAVMMMPVPDAIANYFLDNAYTQGGGRNVVNVILVDFRAFDTMGEMAVLAIVALTVYGLLRRFRPAADSMSRPEQQQLQNRFDMEQPDRAEGDTVRDYLLVPSVMMQWLFPFVIAFSVHVFMRGHDLPGGGFAAGITLSIAFLLQYLAGGTRWAEDRIRIQPLRWIGGGLLLAAATGAGAWAFGYPFLTSHFQYLELPIIGKVPAATALLFDLGVFLLVVGATVLILVALAHQSIRINRLQAIDAAKKEEA</sequence>
<feature type="transmembrane region" description="Helical" evidence="11">
    <location>
        <begin position="6"/>
        <end position="25"/>
    </location>
</feature>
<feature type="transmembrane region" description="Helical" evidence="11">
    <location>
        <begin position="663"/>
        <end position="681"/>
    </location>
</feature>
<evidence type="ECO:0000256" key="1">
    <source>
        <dbReference type="ARBA" id="ARBA00004651"/>
    </source>
</evidence>
<comment type="caution">
    <text evidence="17">The sequence shown here is derived from an EMBL/GenBank/DDBJ whole genome shotgun (WGS) entry which is preliminary data.</text>
</comment>
<dbReference type="PRINTS" id="PR01434">
    <property type="entry name" value="NADHDHGNASE5"/>
</dbReference>
<feature type="transmembrane region" description="Helical" evidence="11">
    <location>
        <begin position="929"/>
        <end position="952"/>
    </location>
</feature>
<evidence type="ECO:0000259" key="15">
    <source>
        <dbReference type="Pfam" id="PF13244"/>
    </source>
</evidence>
<evidence type="ECO:0000259" key="16">
    <source>
        <dbReference type="Pfam" id="PF20501"/>
    </source>
</evidence>
<feature type="transmembrane region" description="Helical" evidence="11">
    <location>
        <begin position="167"/>
        <end position="190"/>
    </location>
</feature>
<organism evidence="17 18">
    <name type="scientific">Rhizobium setariae</name>
    <dbReference type="NCBI Taxonomy" id="2801340"/>
    <lineage>
        <taxon>Bacteria</taxon>
        <taxon>Pseudomonadati</taxon>
        <taxon>Pseudomonadota</taxon>
        <taxon>Alphaproteobacteria</taxon>
        <taxon>Hyphomicrobiales</taxon>
        <taxon>Rhizobiaceae</taxon>
        <taxon>Rhizobium/Agrobacterium group</taxon>
        <taxon>Rhizobium</taxon>
    </lineage>
</organism>
<feature type="transmembrane region" description="Helical" evidence="11">
    <location>
        <begin position="848"/>
        <end position="869"/>
    </location>
</feature>
<dbReference type="RefSeq" id="WP_201659818.1">
    <property type="nucleotide sequence ID" value="NZ_JAEQNC010000008.1"/>
</dbReference>
<evidence type="ECO:0000256" key="7">
    <source>
        <dbReference type="ARBA" id="ARBA00022989"/>
    </source>
</evidence>
<evidence type="ECO:0000259" key="14">
    <source>
        <dbReference type="Pfam" id="PF04039"/>
    </source>
</evidence>
<feature type="transmembrane region" description="Helical" evidence="11">
    <location>
        <begin position="81"/>
        <end position="101"/>
    </location>
</feature>
<evidence type="ECO:0000256" key="9">
    <source>
        <dbReference type="ARBA" id="ARBA00023136"/>
    </source>
</evidence>
<dbReference type="InterPro" id="IPR001750">
    <property type="entry name" value="ND/Mrp_TM"/>
</dbReference>
<feature type="domain" description="Na+/H+ antiporter MnhB subunit-related protein" evidence="14">
    <location>
        <begin position="823"/>
        <end position="945"/>
    </location>
</feature>
<dbReference type="Pfam" id="PF00361">
    <property type="entry name" value="Proton_antipo_M"/>
    <property type="match status" value="1"/>
</dbReference>
<dbReference type="InterPro" id="IPR001516">
    <property type="entry name" value="Proton_antipo_N"/>
</dbReference>
<keyword evidence="7 11" id="KW-1133">Transmembrane helix</keyword>
<keyword evidence="18" id="KW-1185">Reference proteome</keyword>
<evidence type="ECO:0000256" key="4">
    <source>
        <dbReference type="ARBA" id="ARBA00022475"/>
    </source>
</evidence>
<dbReference type="InterPro" id="IPR005663">
    <property type="entry name" value="MrpA/MnhA1/PhaAB"/>
</dbReference>
<keyword evidence="9 11" id="KW-0472">Membrane</keyword>
<feature type="transmembrane region" description="Helical" evidence="11">
    <location>
        <begin position="303"/>
        <end position="322"/>
    </location>
</feature>
<dbReference type="InterPro" id="IPR007182">
    <property type="entry name" value="MnhB"/>
</dbReference>
<feature type="transmembrane region" description="Helical" evidence="11">
    <location>
        <begin position="32"/>
        <end position="55"/>
    </location>
</feature>
<keyword evidence="4" id="KW-1003">Cell membrane</keyword>
<dbReference type="InterPro" id="IPR050616">
    <property type="entry name" value="CPA3_Na-H_Antiporter_A"/>
</dbReference>
<feature type="domain" description="MrpA C-terminal/MbhE" evidence="16">
    <location>
        <begin position="702"/>
        <end position="798"/>
    </location>
</feature>
<keyword evidence="8" id="KW-0406">Ion transport</keyword>